<name>A0ABR2Z6D6_9AGAR</name>
<evidence type="ECO:0000313" key="2">
    <source>
        <dbReference type="EMBL" id="KAL0056529.1"/>
    </source>
</evidence>
<evidence type="ECO:0000313" key="3">
    <source>
        <dbReference type="Proteomes" id="UP001437256"/>
    </source>
</evidence>
<comment type="caution">
    <text evidence="2">The sequence shown here is derived from an EMBL/GenBank/DDBJ whole genome shotgun (WGS) entry which is preliminary data.</text>
</comment>
<reference evidence="2 3" key="1">
    <citation type="submission" date="2024-05" db="EMBL/GenBank/DDBJ databases">
        <title>A draft genome resource for the thread blight pathogen Marasmius tenuissimus strain MS-2.</title>
        <authorList>
            <person name="Yulfo-Soto G.E."/>
            <person name="Baruah I.K."/>
            <person name="Amoako-Attah I."/>
            <person name="Bukari Y."/>
            <person name="Meinhardt L.W."/>
            <person name="Bailey B.A."/>
            <person name="Cohen S.P."/>
        </authorList>
    </citation>
    <scope>NUCLEOTIDE SEQUENCE [LARGE SCALE GENOMIC DNA]</scope>
    <source>
        <strain evidence="2 3">MS-2</strain>
    </source>
</reference>
<accession>A0ABR2Z6D6</accession>
<sequence>MDEFEFSLHDLDESALFAEVETFLGLKPLDTSSASSETEGENTHMKHRSKAATKNFLYRQRLKDERQELLSQLKEL</sequence>
<keyword evidence="3" id="KW-1185">Reference proteome</keyword>
<organism evidence="2 3">
    <name type="scientific">Marasmius tenuissimus</name>
    <dbReference type="NCBI Taxonomy" id="585030"/>
    <lineage>
        <taxon>Eukaryota</taxon>
        <taxon>Fungi</taxon>
        <taxon>Dikarya</taxon>
        <taxon>Basidiomycota</taxon>
        <taxon>Agaricomycotina</taxon>
        <taxon>Agaricomycetes</taxon>
        <taxon>Agaricomycetidae</taxon>
        <taxon>Agaricales</taxon>
        <taxon>Marasmiineae</taxon>
        <taxon>Marasmiaceae</taxon>
        <taxon>Marasmius</taxon>
    </lineage>
</organism>
<feature type="non-terminal residue" evidence="2">
    <location>
        <position position="76"/>
    </location>
</feature>
<protein>
    <submittedName>
        <fullName evidence="2">Uncharacterized protein</fullName>
    </submittedName>
</protein>
<dbReference type="Proteomes" id="UP001437256">
    <property type="component" value="Unassembled WGS sequence"/>
</dbReference>
<dbReference type="EMBL" id="JBBXMP010001489">
    <property type="protein sequence ID" value="KAL0056529.1"/>
    <property type="molecule type" value="Genomic_DNA"/>
</dbReference>
<evidence type="ECO:0000256" key="1">
    <source>
        <dbReference type="SAM" id="MobiDB-lite"/>
    </source>
</evidence>
<feature type="region of interest" description="Disordered" evidence="1">
    <location>
        <begin position="30"/>
        <end position="50"/>
    </location>
</feature>
<proteinExistence type="predicted"/>
<gene>
    <name evidence="2" type="ORF">AAF712_016866</name>
</gene>